<accession>A0AAN7AYD2</accession>
<reference evidence="1" key="2">
    <citation type="submission" date="2023-05" db="EMBL/GenBank/DDBJ databases">
        <authorList>
            <consortium name="Lawrence Berkeley National Laboratory"/>
            <person name="Steindorff A."/>
            <person name="Hensen N."/>
            <person name="Bonometti L."/>
            <person name="Westerberg I."/>
            <person name="Brannstrom I.O."/>
            <person name="Guillou S."/>
            <person name="Cros-Aarteil S."/>
            <person name="Calhoun S."/>
            <person name="Haridas S."/>
            <person name="Kuo A."/>
            <person name="Mondo S."/>
            <person name="Pangilinan J."/>
            <person name="Riley R."/>
            <person name="Labutti K."/>
            <person name="Andreopoulos B."/>
            <person name="Lipzen A."/>
            <person name="Chen C."/>
            <person name="Yanf M."/>
            <person name="Daum C."/>
            <person name="Ng V."/>
            <person name="Clum A."/>
            <person name="Ohm R."/>
            <person name="Martin F."/>
            <person name="Silar P."/>
            <person name="Natvig D."/>
            <person name="Lalanne C."/>
            <person name="Gautier V."/>
            <person name="Ament-Velasquez S.L."/>
            <person name="Kruys A."/>
            <person name="Hutchinson M.I."/>
            <person name="Powell A.J."/>
            <person name="Barry K."/>
            <person name="Miller A.N."/>
            <person name="Grigoriev I.V."/>
            <person name="Debuchy R."/>
            <person name="Gladieux P."/>
            <person name="Thoren M.H."/>
            <person name="Johannesson H."/>
        </authorList>
    </citation>
    <scope>NUCLEOTIDE SEQUENCE</scope>
    <source>
        <strain evidence="1">PSN293</strain>
    </source>
</reference>
<dbReference type="Gene3D" id="1.10.10.10">
    <property type="entry name" value="Winged helix-like DNA-binding domain superfamily/Winged helix DNA-binding domain"/>
    <property type="match status" value="1"/>
</dbReference>
<dbReference type="Proteomes" id="UP001301769">
    <property type="component" value="Unassembled WGS sequence"/>
</dbReference>
<name>A0AAN7AYD2_9PEZI</name>
<sequence length="134" mass="15579">YFLFKTQQLFTMALKLDDFIHDLTANRGKNDELSPAARAAICTLVATGKSQRAVARQFHISDSTVRATIEHWKTYKSFDSKKRSGRKQVLTRAEKRYILRLIKKNRDLAKKALKWDKRFVNLKNHVKANISIMV</sequence>
<keyword evidence="2" id="KW-1185">Reference proteome</keyword>
<dbReference type="Pfam" id="PF13384">
    <property type="entry name" value="HTH_23"/>
    <property type="match status" value="1"/>
</dbReference>
<dbReference type="InterPro" id="IPR036388">
    <property type="entry name" value="WH-like_DNA-bd_sf"/>
</dbReference>
<protein>
    <recommendedName>
        <fullName evidence="3">Transposase</fullName>
    </recommendedName>
</protein>
<gene>
    <name evidence="1" type="ORF">QBC37DRAFT_267810</name>
</gene>
<dbReference type="EMBL" id="MU858578">
    <property type="protein sequence ID" value="KAK4205971.1"/>
    <property type="molecule type" value="Genomic_DNA"/>
</dbReference>
<dbReference type="InterPro" id="IPR009057">
    <property type="entry name" value="Homeodomain-like_sf"/>
</dbReference>
<reference evidence="1" key="1">
    <citation type="journal article" date="2023" name="Mol. Phylogenet. Evol.">
        <title>Genome-scale phylogeny and comparative genomics of the fungal order Sordariales.</title>
        <authorList>
            <person name="Hensen N."/>
            <person name="Bonometti L."/>
            <person name="Westerberg I."/>
            <person name="Brannstrom I.O."/>
            <person name="Guillou S."/>
            <person name="Cros-Aarteil S."/>
            <person name="Calhoun S."/>
            <person name="Haridas S."/>
            <person name="Kuo A."/>
            <person name="Mondo S."/>
            <person name="Pangilinan J."/>
            <person name="Riley R."/>
            <person name="LaButti K."/>
            <person name="Andreopoulos B."/>
            <person name="Lipzen A."/>
            <person name="Chen C."/>
            <person name="Yan M."/>
            <person name="Daum C."/>
            <person name="Ng V."/>
            <person name="Clum A."/>
            <person name="Steindorff A."/>
            <person name="Ohm R.A."/>
            <person name="Martin F."/>
            <person name="Silar P."/>
            <person name="Natvig D.O."/>
            <person name="Lalanne C."/>
            <person name="Gautier V."/>
            <person name="Ament-Velasquez S.L."/>
            <person name="Kruys A."/>
            <person name="Hutchinson M.I."/>
            <person name="Powell A.J."/>
            <person name="Barry K."/>
            <person name="Miller A.N."/>
            <person name="Grigoriev I.V."/>
            <person name="Debuchy R."/>
            <person name="Gladieux P."/>
            <person name="Hiltunen Thoren M."/>
            <person name="Johannesson H."/>
        </authorList>
    </citation>
    <scope>NUCLEOTIDE SEQUENCE</scope>
    <source>
        <strain evidence="1">PSN293</strain>
    </source>
</reference>
<evidence type="ECO:0000313" key="1">
    <source>
        <dbReference type="EMBL" id="KAK4205971.1"/>
    </source>
</evidence>
<comment type="caution">
    <text evidence="1">The sequence shown here is derived from an EMBL/GenBank/DDBJ whole genome shotgun (WGS) entry which is preliminary data.</text>
</comment>
<dbReference type="SUPFAM" id="SSF46689">
    <property type="entry name" value="Homeodomain-like"/>
    <property type="match status" value="1"/>
</dbReference>
<dbReference type="AlphaFoldDB" id="A0AAN7AYD2"/>
<evidence type="ECO:0008006" key="3">
    <source>
        <dbReference type="Google" id="ProtNLM"/>
    </source>
</evidence>
<organism evidence="1 2">
    <name type="scientific">Rhypophila decipiens</name>
    <dbReference type="NCBI Taxonomy" id="261697"/>
    <lineage>
        <taxon>Eukaryota</taxon>
        <taxon>Fungi</taxon>
        <taxon>Dikarya</taxon>
        <taxon>Ascomycota</taxon>
        <taxon>Pezizomycotina</taxon>
        <taxon>Sordariomycetes</taxon>
        <taxon>Sordariomycetidae</taxon>
        <taxon>Sordariales</taxon>
        <taxon>Naviculisporaceae</taxon>
        <taxon>Rhypophila</taxon>
    </lineage>
</organism>
<proteinExistence type="predicted"/>
<feature type="non-terminal residue" evidence="1">
    <location>
        <position position="134"/>
    </location>
</feature>
<feature type="non-terminal residue" evidence="1">
    <location>
        <position position="1"/>
    </location>
</feature>
<evidence type="ECO:0000313" key="2">
    <source>
        <dbReference type="Proteomes" id="UP001301769"/>
    </source>
</evidence>